<dbReference type="RefSeq" id="WP_209359410.1">
    <property type="nucleotide sequence ID" value="NZ_JAGISH010000001.1"/>
</dbReference>
<dbReference type="InterPro" id="IPR019236">
    <property type="entry name" value="APP1_cat"/>
</dbReference>
<gene>
    <name evidence="2" type="ORF">J5474_03695</name>
</gene>
<dbReference type="InterPro" id="IPR052935">
    <property type="entry name" value="Mg2+_PAP"/>
</dbReference>
<accession>A0A940S235</accession>
<evidence type="ECO:0000259" key="1">
    <source>
        <dbReference type="Pfam" id="PF09949"/>
    </source>
</evidence>
<dbReference type="PANTHER" id="PTHR28208:SF3">
    <property type="entry name" value="PHOSPHATIDATE PHOSPHATASE APP1"/>
    <property type="match status" value="1"/>
</dbReference>
<sequence>MRLAAGVNRAARGIEGLIERAIRSDDPPMLKAYRGYAEPGGLVVQGRVLSAVRRSAPEDDQSKWANFRQMVSLFLTSEVLGVRVRAEGVEAVSDAEGYVTLRVPRAPEHAGWVHVEAELPDCDHTPVSMPVLVPQAEARFGVISDIDDTVLHTGAYSLARNLWTTFTGNALTREVYPDAVTLMRGLSEGGRNPVFYVSSSPWNLFGFLEGIFDRAGLVPGPMFLRDLGVSEHGLIGKGHGDHKGEAIDRVLAAVPDLRFWLMGDTGQKDAFVYRDAVARHPGRIGGVILREASGQVPQEARAAVDEIVAAGVPCAVVADFGALGDNVLPGPPDQTPQRGDRG</sequence>
<evidence type="ECO:0000313" key="3">
    <source>
        <dbReference type="Proteomes" id="UP000675940"/>
    </source>
</evidence>
<reference evidence="2" key="1">
    <citation type="submission" date="2021-03" db="EMBL/GenBank/DDBJ databases">
        <title>Sagittula salina sp. nov. strain M10.9X isolated from the marine waste.</title>
        <authorList>
            <person name="Satari L."/>
            <person name="Molina-Menor E."/>
            <person name="Vidal-Verdu A."/>
            <person name="Pascual J."/>
            <person name="Pereto J."/>
            <person name="Porcar M."/>
        </authorList>
    </citation>
    <scope>NUCLEOTIDE SEQUENCE</scope>
    <source>
        <strain evidence="2">M10.9X</strain>
    </source>
</reference>
<comment type="caution">
    <text evidence="2">The sequence shown here is derived from an EMBL/GenBank/DDBJ whole genome shotgun (WGS) entry which is preliminary data.</text>
</comment>
<protein>
    <submittedName>
        <fullName evidence="2">DUF2183 domain-containing protein</fullName>
    </submittedName>
</protein>
<feature type="domain" description="Phosphatidate phosphatase APP1 catalytic" evidence="1">
    <location>
        <begin position="140"/>
        <end position="291"/>
    </location>
</feature>
<evidence type="ECO:0000313" key="2">
    <source>
        <dbReference type="EMBL" id="MBP0481594.1"/>
    </source>
</evidence>
<name>A0A940S235_9RHOB</name>
<dbReference type="Pfam" id="PF09949">
    <property type="entry name" value="APP1_cat"/>
    <property type="match status" value="1"/>
</dbReference>
<organism evidence="2 3">
    <name type="scientific">Sagittula salina</name>
    <dbReference type="NCBI Taxonomy" id="2820268"/>
    <lineage>
        <taxon>Bacteria</taxon>
        <taxon>Pseudomonadati</taxon>
        <taxon>Pseudomonadota</taxon>
        <taxon>Alphaproteobacteria</taxon>
        <taxon>Rhodobacterales</taxon>
        <taxon>Roseobacteraceae</taxon>
        <taxon>Sagittula</taxon>
    </lineage>
</organism>
<dbReference type="GO" id="GO:0008195">
    <property type="term" value="F:phosphatidate phosphatase activity"/>
    <property type="evidence" value="ECO:0007669"/>
    <property type="project" value="InterPro"/>
</dbReference>
<proteinExistence type="predicted"/>
<dbReference type="PANTHER" id="PTHR28208">
    <property type="entry name" value="PHOSPHATIDATE PHOSPHATASE APP1"/>
    <property type="match status" value="1"/>
</dbReference>
<dbReference type="AlphaFoldDB" id="A0A940S235"/>
<dbReference type="Proteomes" id="UP000675940">
    <property type="component" value="Unassembled WGS sequence"/>
</dbReference>
<keyword evidence="3" id="KW-1185">Reference proteome</keyword>
<dbReference type="EMBL" id="JAGISH010000001">
    <property type="protein sequence ID" value="MBP0481594.1"/>
    <property type="molecule type" value="Genomic_DNA"/>
</dbReference>